<keyword evidence="3" id="KW-1185">Reference proteome</keyword>
<sequence>MHSQLKLIACGAMLAAVTLAGAAEHVAVKRPVDVPPSADLSYSIKASQKGFSLSGDATISWRVTGAKYTLRADTRAALFGSILDSRSEGTIDSFGVAPGKFVEKRLRRDPTTTTFDRAAKRISFTEGKETYPIIGGEQDRSSITWQLVAVARAAPEKFTPGSQWVFFVAGRRDAEPWTFKVVGKENIRTGVGALETVHLVRLPPPDSKEQTLDIWLAPAQEWYPARLRFTDGEDEFVDQTLEKIARK</sequence>
<organism evidence="2 3">
    <name type="scientific">Massilia eurypsychrophila</name>
    <dbReference type="NCBI Taxonomy" id="1485217"/>
    <lineage>
        <taxon>Bacteria</taxon>
        <taxon>Pseudomonadati</taxon>
        <taxon>Pseudomonadota</taxon>
        <taxon>Betaproteobacteria</taxon>
        <taxon>Burkholderiales</taxon>
        <taxon>Oxalobacteraceae</taxon>
        <taxon>Telluria group</taxon>
        <taxon>Massilia</taxon>
    </lineage>
</organism>
<dbReference type="AlphaFoldDB" id="A0A2G8TEV5"/>
<dbReference type="Proteomes" id="UP000230390">
    <property type="component" value="Unassembled WGS sequence"/>
</dbReference>
<evidence type="ECO:0000256" key="1">
    <source>
        <dbReference type="SAM" id="SignalP"/>
    </source>
</evidence>
<feature type="chain" id="PRO_5013876683" description="DUF3108 domain-containing protein" evidence="1">
    <location>
        <begin position="23"/>
        <end position="247"/>
    </location>
</feature>
<comment type="caution">
    <text evidence="2">The sequence shown here is derived from an EMBL/GenBank/DDBJ whole genome shotgun (WGS) entry which is preliminary data.</text>
</comment>
<dbReference type="Pfam" id="PF11306">
    <property type="entry name" value="DUF3108"/>
    <property type="match status" value="1"/>
</dbReference>
<reference evidence="2 3" key="1">
    <citation type="submission" date="2017-10" db="EMBL/GenBank/DDBJ databases">
        <title>Massilia psychrophilum sp. nov., a novel purple-pigmented bacterium isolated from Tianshan glacier, Xinjiang Municipality, China.</title>
        <authorList>
            <person name="Wang H."/>
        </authorList>
    </citation>
    <scope>NUCLEOTIDE SEQUENCE [LARGE SCALE GENOMIC DNA]</scope>
    <source>
        <strain evidence="2 3">JCM 30074</strain>
    </source>
</reference>
<feature type="signal peptide" evidence="1">
    <location>
        <begin position="1"/>
        <end position="22"/>
    </location>
</feature>
<evidence type="ECO:0008006" key="4">
    <source>
        <dbReference type="Google" id="ProtNLM"/>
    </source>
</evidence>
<name>A0A2G8TEV5_9BURK</name>
<protein>
    <recommendedName>
        <fullName evidence="4">DUF3108 domain-containing protein</fullName>
    </recommendedName>
</protein>
<dbReference type="OrthoDB" id="8526020at2"/>
<evidence type="ECO:0000313" key="2">
    <source>
        <dbReference type="EMBL" id="PIL44168.1"/>
    </source>
</evidence>
<dbReference type="RefSeq" id="WP_099789867.1">
    <property type="nucleotide sequence ID" value="NZ_JBHLYV010000017.1"/>
</dbReference>
<evidence type="ECO:0000313" key="3">
    <source>
        <dbReference type="Proteomes" id="UP000230390"/>
    </source>
</evidence>
<proteinExistence type="predicted"/>
<dbReference type="EMBL" id="PDOC01000009">
    <property type="protein sequence ID" value="PIL44168.1"/>
    <property type="molecule type" value="Genomic_DNA"/>
</dbReference>
<keyword evidence="1" id="KW-0732">Signal</keyword>
<dbReference type="InterPro" id="IPR021457">
    <property type="entry name" value="DUF3108"/>
</dbReference>
<gene>
    <name evidence="2" type="ORF">CR105_15835</name>
</gene>
<accession>A0A2G8TEV5</accession>